<dbReference type="OrthoDB" id="10023077at2759"/>
<accession>A0A815CER5</accession>
<feature type="transmembrane region" description="Helical" evidence="8">
    <location>
        <begin position="187"/>
        <end position="209"/>
    </location>
</feature>
<dbReference type="PROSITE" id="PS50262">
    <property type="entry name" value="G_PROTEIN_RECEP_F1_2"/>
    <property type="match status" value="1"/>
</dbReference>
<feature type="transmembrane region" description="Helical" evidence="8">
    <location>
        <begin position="234"/>
        <end position="254"/>
    </location>
</feature>
<reference evidence="10" key="1">
    <citation type="submission" date="2021-02" db="EMBL/GenBank/DDBJ databases">
        <authorList>
            <person name="Nowell W R."/>
        </authorList>
    </citation>
    <scope>NUCLEOTIDE SEQUENCE</scope>
</reference>
<feature type="transmembrane region" description="Helical" evidence="8">
    <location>
        <begin position="105"/>
        <end position="126"/>
    </location>
</feature>
<evidence type="ECO:0000256" key="6">
    <source>
        <dbReference type="ARBA" id="ARBA00023170"/>
    </source>
</evidence>
<keyword evidence="5 8" id="KW-0472">Membrane</keyword>
<sequence>MSMNVSTTNITSTQVSNTIVILNLLMNQFVNYLPLIFIILGFIGFIGNALTFLQFELRSNTCCIYSLCGSIVDIISLFYNVLPLYLNTIYKIYIPWINMSSLCKFHIFIVVFLPHLSINFLLMSIIDRYASTCKLTSSIRHLSKIKMVPYLSGITVIFSCLASLRGIILYENTSSGCIVTYPLLNNILYIVLNCVMQPVAMLIFVVLTFQNVQQSRQRAGGTNTTYLHHSRKQFITMIFTQVIVTASILLPWAIMYMYNNISANITKTSEQQTIINFVYWLTNYWFYLNNVKSFYLSILTSRLFRQTFLKALIRLLPHDCKYQ</sequence>
<dbReference type="CDD" id="cd00637">
    <property type="entry name" value="7tm_classA_rhodopsin-like"/>
    <property type="match status" value="1"/>
</dbReference>
<dbReference type="Proteomes" id="UP000663832">
    <property type="component" value="Unassembled WGS sequence"/>
</dbReference>
<keyword evidence="6" id="KW-0675">Receptor</keyword>
<evidence type="ECO:0000256" key="7">
    <source>
        <dbReference type="ARBA" id="ARBA00023224"/>
    </source>
</evidence>
<keyword evidence="4" id="KW-0297">G-protein coupled receptor</keyword>
<evidence type="ECO:0000313" key="12">
    <source>
        <dbReference type="Proteomes" id="UP000663832"/>
    </source>
</evidence>
<feature type="transmembrane region" description="Helical" evidence="8">
    <location>
        <begin position="32"/>
        <end position="52"/>
    </location>
</feature>
<organism evidence="10 13">
    <name type="scientific">Adineta steineri</name>
    <dbReference type="NCBI Taxonomy" id="433720"/>
    <lineage>
        <taxon>Eukaryota</taxon>
        <taxon>Metazoa</taxon>
        <taxon>Spiralia</taxon>
        <taxon>Gnathifera</taxon>
        <taxon>Rotifera</taxon>
        <taxon>Eurotatoria</taxon>
        <taxon>Bdelloidea</taxon>
        <taxon>Adinetida</taxon>
        <taxon>Adinetidae</taxon>
        <taxon>Adineta</taxon>
    </lineage>
</organism>
<dbReference type="InterPro" id="IPR017452">
    <property type="entry name" value="GPCR_Rhodpsn_7TM"/>
</dbReference>
<protein>
    <recommendedName>
        <fullName evidence="9">G-protein coupled receptors family 1 profile domain-containing protein</fullName>
    </recommendedName>
</protein>
<evidence type="ECO:0000313" key="13">
    <source>
        <dbReference type="Proteomes" id="UP000663877"/>
    </source>
</evidence>
<proteinExistence type="predicted"/>
<dbReference type="PANTHER" id="PTHR24243">
    <property type="entry name" value="G-PROTEIN COUPLED RECEPTOR"/>
    <property type="match status" value="1"/>
</dbReference>
<evidence type="ECO:0000256" key="4">
    <source>
        <dbReference type="ARBA" id="ARBA00023040"/>
    </source>
</evidence>
<comment type="subcellular location">
    <subcellularLocation>
        <location evidence="1">Membrane</location>
        <topology evidence="1">Multi-pass membrane protein</topology>
    </subcellularLocation>
</comment>
<dbReference type="GO" id="GO:0005886">
    <property type="term" value="C:plasma membrane"/>
    <property type="evidence" value="ECO:0007669"/>
    <property type="project" value="TreeGrafter"/>
</dbReference>
<keyword evidence="7" id="KW-0807">Transducer</keyword>
<dbReference type="EMBL" id="CAJNOI010000454">
    <property type="protein sequence ID" value="CAF1283180.1"/>
    <property type="molecule type" value="Genomic_DNA"/>
</dbReference>
<keyword evidence="2 8" id="KW-0812">Transmembrane</keyword>
<evidence type="ECO:0000256" key="8">
    <source>
        <dbReference type="SAM" id="Phobius"/>
    </source>
</evidence>
<evidence type="ECO:0000256" key="3">
    <source>
        <dbReference type="ARBA" id="ARBA00022989"/>
    </source>
</evidence>
<evidence type="ECO:0000313" key="10">
    <source>
        <dbReference type="EMBL" id="CAF1283180.1"/>
    </source>
</evidence>
<gene>
    <name evidence="10" type="ORF">BJG266_LOCUS31319</name>
    <name evidence="11" type="ORF">QVE165_LOCUS48326</name>
</gene>
<dbReference type="Gene3D" id="1.20.1070.10">
    <property type="entry name" value="Rhodopsin 7-helix transmembrane proteins"/>
    <property type="match status" value="1"/>
</dbReference>
<keyword evidence="12" id="KW-1185">Reference proteome</keyword>
<feature type="transmembrane region" description="Helical" evidence="8">
    <location>
        <begin position="147"/>
        <end position="167"/>
    </location>
</feature>
<feature type="domain" description="G-protein coupled receptors family 1 profile" evidence="9">
    <location>
        <begin position="16"/>
        <end position="297"/>
    </location>
</feature>
<dbReference type="AlphaFoldDB" id="A0A815CER5"/>
<keyword evidence="3 8" id="KW-1133">Transmembrane helix</keyword>
<comment type="caution">
    <text evidence="10">The sequence shown here is derived from an EMBL/GenBank/DDBJ whole genome shotgun (WGS) entry which is preliminary data.</text>
</comment>
<dbReference type="PANTHER" id="PTHR24243:SF233">
    <property type="entry name" value="THYROTROPIN-RELEASING HORMONE RECEPTOR"/>
    <property type="match status" value="1"/>
</dbReference>
<dbReference type="GO" id="GO:0004930">
    <property type="term" value="F:G protein-coupled receptor activity"/>
    <property type="evidence" value="ECO:0007669"/>
    <property type="project" value="UniProtKB-KW"/>
</dbReference>
<dbReference type="EMBL" id="CAJNOM010000808">
    <property type="protein sequence ID" value="CAF1565677.1"/>
    <property type="molecule type" value="Genomic_DNA"/>
</dbReference>
<evidence type="ECO:0000256" key="1">
    <source>
        <dbReference type="ARBA" id="ARBA00004141"/>
    </source>
</evidence>
<evidence type="ECO:0000313" key="11">
    <source>
        <dbReference type="EMBL" id="CAF1565677.1"/>
    </source>
</evidence>
<evidence type="ECO:0000259" key="9">
    <source>
        <dbReference type="PROSITE" id="PS50262"/>
    </source>
</evidence>
<name>A0A815CER5_9BILA</name>
<evidence type="ECO:0000256" key="5">
    <source>
        <dbReference type="ARBA" id="ARBA00023136"/>
    </source>
</evidence>
<evidence type="ECO:0000256" key="2">
    <source>
        <dbReference type="ARBA" id="ARBA00022692"/>
    </source>
</evidence>
<dbReference type="Proteomes" id="UP000663877">
    <property type="component" value="Unassembled WGS sequence"/>
</dbReference>
<dbReference type="SUPFAM" id="SSF81321">
    <property type="entry name" value="Family A G protein-coupled receptor-like"/>
    <property type="match status" value="1"/>
</dbReference>